<protein>
    <submittedName>
        <fullName evidence="5">MarR family winged helix-turn-helix transcriptional regulator</fullName>
    </submittedName>
</protein>
<proteinExistence type="predicted"/>
<sequence>MPSNLDESLHRLIHCYKSQVKRTISDSHLDLHIGHIRALKCIRNIPKCSAQVISQRMNLDKSQVARIIKELLSKGHIEKHPNPDNHRSQLLLLTQSGQSVIDTMITLDSTTSAKMTHGLSEQEITDFKHYAEIMIRNLCE</sequence>
<name>A0ABU9G9V3_9GAMM</name>
<keyword evidence="1" id="KW-0805">Transcription regulation</keyword>
<dbReference type="InterPro" id="IPR036388">
    <property type="entry name" value="WH-like_DNA-bd_sf"/>
</dbReference>
<dbReference type="InterPro" id="IPR000835">
    <property type="entry name" value="HTH_MarR-typ"/>
</dbReference>
<gene>
    <name evidence="5" type="ORF">V6242_14835</name>
</gene>
<keyword evidence="3" id="KW-0804">Transcription</keyword>
<keyword evidence="2" id="KW-0238">DNA-binding</keyword>
<dbReference type="Pfam" id="PF01047">
    <property type="entry name" value="MarR"/>
    <property type="match status" value="1"/>
</dbReference>
<keyword evidence="6" id="KW-1185">Reference proteome</keyword>
<evidence type="ECO:0000256" key="2">
    <source>
        <dbReference type="ARBA" id="ARBA00023125"/>
    </source>
</evidence>
<evidence type="ECO:0000256" key="1">
    <source>
        <dbReference type="ARBA" id="ARBA00023015"/>
    </source>
</evidence>
<evidence type="ECO:0000313" key="5">
    <source>
        <dbReference type="EMBL" id="MEL0614429.1"/>
    </source>
</evidence>
<comment type="caution">
    <text evidence="5">The sequence shown here is derived from an EMBL/GenBank/DDBJ whole genome shotgun (WGS) entry which is preliminary data.</text>
</comment>
<organism evidence="5 6">
    <name type="scientific">Marinomonas arenicola</name>
    <dbReference type="NCBI Taxonomy" id="569601"/>
    <lineage>
        <taxon>Bacteria</taxon>
        <taxon>Pseudomonadati</taxon>
        <taxon>Pseudomonadota</taxon>
        <taxon>Gammaproteobacteria</taxon>
        <taxon>Oceanospirillales</taxon>
        <taxon>Oceanospirillaceae</taxon>
        <taxon>Marinomonas</taxon>
    </lineage>
</organism>
<dbReference type="Gene3D" id="1.10.10.10">
    <property type="entry name" value="Winged helix-like DNA-binding domain superfamily/Winged helix DNA-binding domain"/>
    <property type="match status" value="1"/>
</dbReference>
<evidence type="ECO:0000313" key="6">
    <source>
        <dbReference type="Proteomes" id="UP001379949"/>
    </source>
</evidence>
<dbReference type="SMART" id="SM00347">
    <property type="entry name" value="HTH_MARR"/>
    <property type="match status" value="1"/>
</dbReference>
<feature type="domain" description="HTH marR-type" evidence="4">
    <location>
        <begin position="2"/>
        <end position="136"/>
    </location>
</feature>
<dbReference type="RefSeq" id="WP_341567901.1">
    <property type="nucleotide sequence ID" value="NZ_JBAKAR010000014.1"/>
</dbReference>
<dbReference type="PROSITE" id="PS50995">
    <property type="entry name" value="HTH_MARR_2"/>
    <property type="match status" value="1"/>
</dbReference>
<accession>A0ABU9G9V3</accession>
<evidence type="ECO:0000259" key="4">
    <source>
        <dbReference type="PROSITE" id="PS50995"/>
    </source>
</evidence>
<dbReference type="PANTHER" id="PTHR42756:SF1">
    <property type="entry name" value="TRANSCRIPTIONAL REPRESSOR OF EMRAB OPERON"/>
    <property type="match status" value="1"/>
</dbReference>
<dbReference type="EMBL" id="JBAKAR010000014">
    <property type="protein sequence ID" value="MEL0614429.1"/>
    <property type="molecule type" value="Genomic_DNA"/>
</dbReference>
<dbReference type="InterPro" id="IPR036390">
    <property type="entry name" value="WH_DNA-bd_sf"/>
</dbReference>
<dbReference type="PANTHER" id="PTHR42756">
    <property type="entry name" value="TRANSCRIPTIONAL REGULATOR, MARR"/>
    <property type="match status" value="1"/>
</dbReference>
<reference evidence="5 6" key="1">
    <citation type="submission" date="2024-02" db="EMBL/GenBank/DDBJ databases">
        <title>Bacteria isolated from the canopy kelp, Nereocystis luetkeana.</title>
        <authorList>
            <person name="Pfister C.A."/>
            <person name="Younker I.T."/>
            <person name="Light S.H."/>
        </authorList>
    </citation>
    <scope>NUCLEOTIDE SEQUENCE [LARGE SCALE GENOMIC DNA]</scope>
    <source>
        <strain evidence="5 6">TI.4.07</strain>
    </source>
</reference>
<evidence type="ECO:0000256" key="3">
    <source>
        <dbReference type="ARBA" id="ARBA00023163"/>
    </source>
</evidence>
<dbReference type="SUPFAM" id="SSF46785">
    <property type="entry name" value="Winged helix' DNA-binding domain"/>
    <property type="match status" value="1"/>
</dbReference>
<dbReference type="Proteomes" id="UP001379949">
    <property type="component" value="Unassembled WGS sequence"/>
</dbReference>